<evidence type="ECO:0000313" key="6">
    <source>
        <dbReference type="EMBL" id="SHK45374.1"/>
    </source>
</evidence>
<dbReference type="Gene3D" id="3.40.50.300">
    <property type="entry name" value="P-loop containing nucleotide triphosphate hydrolases"/>
    <property type="match status" value="1"/>
</dbReference>
<dbReference type="Pfam" id="PF00005">
    <property type="entry name" value="ABC_tran"/>
    <property type="match status" value="1"/>
</dbReference>
<dbReference type="SMART" id="SM00382">
    <property type="entry name" value="AAA"/>
    <property type="match status" value="1"/>
</dbReference>
<comment type="similarity">
    <text evidence="1">Belongs to the ABC transporter superfamily.</text>
</comment>
<dbReference type="InterPro" id="IPR050153">
    <property type="entry name" value="Metal_Ion_Import_ABC"/>
</dbReference>
<evidence type="ECO:0000256" key="3">
    <source>
        <dbReference type="ARBA" id="ARBA00022741"/>
    </source>
</evidence>
<dbReference type="RefSeq" id="WP_072991885.1">
    <property type="nucleotide sequence ID" value="NZ_FQZB01000017.1"/>
</dbReference>
<keyword evidence="4 6" id="KW-0067">ATP-binding</keyword>
<dbReference type="GO" id="GO:0005524">
    <property type="term" value="F:ATP binding"/>
    <property type="evidence" value="ECO:0007669"/>
    <property type="project" value="UniProtKB-KW"/>
</dbReference>
<name>A0A1M6SKR6_9CLOT</name>
<keyword evidence="7" id="KW-1185">Reference proteome</keyword>
<evidence type="ECO:0000259" key="5">
    <source>
        <dbReference type="PROSITE" id="PS50893"/>
    </source>
</evidence>
<keyword evidence="3" id="KW-0547">Nucleotide-binding</keyword>
<sequence>MLNINNVSKVFNEGTINEIKVIDKLNVAINDGEFLTIVGSNGAGKSTLLNLIAGSFNLDEGNVILQDNDISNISEHKKAKFIARVFQDPTKGTSPSMTILENLSLADNKGRRFGFSFGIDKRKIEFFKEQLAILNLGLENKLNTKVGLLSGGQRQALSLLMATLKTPKLLLLDEHTAALDPKTSETIMQITDKIVKEKDITTLMITHNLNHALDYGNRIVMMHQGKIVLDKQGISKKSLTKEKLIEQFNSVTLNGDFDDRVILA</sequence>
<dbReference type="PROSITE" id="PS50893">
    <property type="entry name" value="ABC_TRANSPORTER_2"/>
    <property type="match status" value="1"/>
</dbReference>
<keyword evidence="2" id="KW-0813">Transport</keyword>
<dbReference type="PANTHER" id="PTHR42734">
    <property type="entry name" value="METAL TRANSPORT SYSTEM ATP-BINDING PROTEIN TM_0124-RELATED"/>
    <property type="match status" value="1"/>
</dbReference>
<dbReference type="EMBL" id="FQZB01000017">
    <property type="protein sequence ID" value="SHK45374.1"/>
    <property type="molecule type" value="Genomic_DNA"/>
</dbReference>
<protein>
    <submittedName>
        <fullName evidence="6">Putative ABC transport system ATP-binding protein</fullName>
    </submittedName>
</protein>
<evidence type="ECO:0000256" key="1">
    <source>
        <dbReference type="ARBA" id="ARBA00005417"/>
    </source>
</evidence>
<dbReference type="SUPFAM" id="SSF52540">
    <property type="entry name" value="P-loop containing nucleoside triphosphate hydrolases"/>
    <property type="match status" value="1"/>
</dbReference>
<dbReference type="GO" id="GO:0016887">
    <property type="term" value="F:ATP hydrolysis activity"/>
    <property type="evidence" value="ECO:0007669"/>
    <property type="project" value="InterPro"/>
</dbReference>
<dbReference type="InterPro" id="IPR027417">
    <property type="entry name" value="P-loop_NTPase"/>
</dbReference>
<feature type="domain" description="ABC transporter" evidence="5">
    <location>
        <begin position="2"/>
        <end position="249"/>
    </location>
</feature>
<dbReference type="InterPro" id="IPR003593">
    <property type="entry name" value="AAA+_ATPase"/>
</dbReference>
<dbReference type="PANTHER" id="PTHR42734:SF17">
    <property type="entry name" value="METAL TRANSPORT SYSTEM ATP-BINDING PROTEIN TM_0124-RELATED"/>
    <property type="match status" value="1"/>
</dbReference>
<organism evidence="6 7">
    <name type="scientific">Clostridium cavendishii DSM 21758</name>
    <dbReference type="NCBI Taxonomy" id="1121302"/>
    <lineage>
        <taxon>Bacteria</taxon>
        <taxon>Bacillati</taxon>
        <taxon>Bacillota</taxon>
        <taxon>Clostridia</taxon>
        <taxon>Eubacteriales</taxon>
        <taxon>Clostridiaceae</taxon>
        <taxon>Clostridium</taxon>
    </lineage>
</organism>
<gene>
    <name evidence="6" type="ORF">SAMN02745163_03839</name>
</gene>
<evidence type="ECO:0000313" key="7">
    <source>
        <dbReference type="Proteomes" id="UP000184310"/>
    </source>
</evidence>
<evidence type="ECO:0000256" key="4">
    <source>
        <dbReference type="ARBA" id="ARBA00022840"/>
    </source>
</evidence>
<dbReference type="PROSITE" id="PS00211">
    <property type="entry name" value="ABC_TRANSPORTER_1"/>
    <property type="match status" value="1"/>
</dbReference>
<dbReference type="STRING" id="1121302.SAMN02745163_03839"/>
<reference evidence="6 7" key="1">
    <citation type="submission" date="2016-11" db="EMBL/GenBank/DDBJ databases">
        <authorList>
            <person name="Jaros S."/>
            <person name="Januszkiewicz K."/>
            <person name="Wedrychowicz H."/>
        </authorList>
    </citation>
    <scope>NUCLEOTIDE SEQUENCE [LARGE SCALE GENOMIC DNA]</scope>
    <source>
        <strain evidence="6 7">DSM 21758</strain>
    </source>
</reference>
<dbReference type="InterPro" id="IPR003439">
    <property type="entry name" value="ABC_transporter-like_ATP-bd"/>
</dbReference>
<proteinExistence type="inferred from homology"/>
<dbReference type="AlphaFoldDB" id="A0A1M6SKR6"/>
<dbReference type="InterPro" id="IPR017871">
    <property type="entry name" value="ABC_transporter-like_CS"/>
</dbReference>
<accession>A0A1M6SKR6</accession>
<evidence type="ECO:0000256" key="2">
    <source>
        <dbReference type="ARBA" id="ARBA00022448"/>
    </source>
</evidence>
<dbReference type="Proteomes" id="UP000184310">
    <property type="component" value="Unassembled WGS sequence"/>
</dbReference>
<dbReference type="OrthoDB" id="9776369at2"/>